<dbReference type="PANTHER" id="PTHR34047">
    <property type="entry name" value="NUCLEAR INTRON MATURASE 1, MITOCHONDRIAL-RELATED"/>
    <property type="match status" value="1"/>
</dbReference>
<comment type="catalytic activity">
    <reaction evidence="8">
        <text>DNA(n) + a 2'-deoxyribonucleoside 5'-triphosphate = DNA(n+1) + diphosphate</text>
        <dbReference type="Rhea" id="RHEA:22508"/>
        <dbReference type="Rhea" id="RHEA-COMP:17339"/>
        <dbReference type="Rhea" id="RHEA-COMP:17340"/>
        <dbReference type="ChEBI" id="CHEBI:33019"/>
        <dbReference type="ChEBI" id="CHEBI:61560"/>
        <dbReference type="ChEBI" id="CHEBI:173112"/>
        <dbReference type="EC" id="2.7.7.49"/>
    </reaction>
</comment>
<keyword evidence="6 11" id="KW-0695">RNA-directed DNA polymerase</keyword>
<evidence type="ECO:0000256" key="1">
    <source>
        <dbReference type="ARBA" id="ARBA00012493"/>
    </source>
</evidence>
<reference evidence="11" key="1">
    <citation type="journal article" date="2021" name="Microorganisms">
        <title>The Ever-Expanding Pseudomonas Genus: Description of 43 New Species and Partition of the Pseudomonas putida Group.</title>
        <authorList>
            <person name="Girard L."/>
            <person name="Lood C."/>
            <person name="Hofte M."/>
            <person name="Vandamme P."/>
            <person name="Rokni-Zadeh H."/>
            <person name="van Noort V."/>
            <person name="Lavigne R."/>
            <person name="De Mot R."/>
        </authorList>
    </citation>
    <scope>NUCLEOTIDE SEQUENCE</scope>
    <source>
        <strain evidence="11">COW40</strain>
    </source>
</reference>
<keyword evidence="4" id="KW-0479">Metal-binding</keyword>
<evidence type="ECO:0000259" key="10">
    <source>
        <dbReference type="PROSITE" id="PS50878"/>
    </source>
</evidence>
<evidence type="ECO:0000256" key="4">
    <source>
        <dbReference type="ARBA" id="ARBA00022723"/>
    </source>
</evidence>
<evidence type="ECO:0000256" key="6">
    <source>
        <dbReference type="ARBA" id="ARBA00022918"/>
    </source>
</evidence>
<keyword evidence="2" id="KW-0808">Transferase</keyword>
<evidence type="ECO:0000256" key="5">
    <source>
        <dbReference type="ARBA" id="ARBA00022842"/>
    </source>
</evidence>
<keyword evidence="12" id="KW-1185">Reference proteome</keyword>
<evidence type="ECO:0000313" key="12">
    <source>
        <dbReference type="Proteomes" id="UP001046350"/>
    </source>
</evidence>
<organism evidence="11 12">
    <name type="scientific">Pseudomonas fakonensis</name>
    <dbReference type="NCBI Taxonomy" id="2842355"/>
    <lineage>
        <taxon>Bacteria</taxon>
        <taxon>Pseudomonadati</taxon>
        <taxon>Pseudomonadota</taxon>
        <taxon>Gammaproteobacteria</taxon>
        <taxon>Pseudomonadales</taxon>
        <taxon>Pseudomonadaceae</taxon>
        <taxon>Pseudomonas</taxon>
    </lineage>
</organism>
<dbReference type="InterPro" id="IPR000477">
    <property type="entry name" value="RT_dom"/>
</dbReference>
<evidence type="ECO:0000256" key="7">
    <source>
        <dbReference type="ARBA" id="ARBA00034120"/>
    </source>
</evidence>
<comment type="similarity">
    <text evidence="7">Belongs to the bacterial reverse transcriptase family.</text>
</comment>
<dbReference type="Pfam" id="PF00078">
    <property type="entry name" value="RVT_1"/>
    <property type="match status" value="1"/>
</dbReference>
<protein>
    <recommendedName>
        <fullName evidence="1">RNA-directed DNA polymerase</fullName>
        <ecNumber evidence="1">2.7.7.49</ecNumber>
    </recommendedName>
</protein>
<dbReference type="PANTHER" id="PTHR34047:SF7">
    <property type="entry name" value="RNA-DIRECTED DNA POLYMERASE"/>
    <property type="match status" value="1"/>
</dbReference>
<dbReference type="InterPro" id="IPR051083">
    <property type="entry name" value="GrpII_Intron_Splice-Mob/Def"/>
</dbReference>
<dbReference type="GO" id="GO:0003964">
    <property type="term" value="F:RNA-directed DNA polymerase activity"/>
    <property type="evidence" value="ECO:0007669"/>
    <property type="project" value="UniProtKB-KW"/>
</dbReference>
<name>A0ABX8NAG1_9PSED</name>
<keyword evidence="3" id="KW-0548">Nucleotidyltransferase</keyword>
<accession>A0ABX8NAG1</accession>
<gene>
    <name evidence="11" type="ORF">KSS94_09420</name>
</gene>
<dbReference type="EMBL" id="CP077076">
    <property type="protein sequence ID" value="QXH53311.1"/>
    <property type="molecule type" value="Genomic_DNA"/>
</dbReference>
<sequence length="401" mass="45052">MAIWRPQPYKATGQKLGVNQVALVNAIKYGKSITGHHPSLTPVFTLRHLAALSGTPYAVLRGIVGRQTETGTDRAYRIFRIRKRLSKKGEPQRYRTICIPSPVVLRVQRYIHEHILTHLAVHSASIAYSEGNKIAEEIAVHCGCKWLIKMDVKNFFEAIPEQAVYKVFRGAGYPALISFEMARLCTRVVPLNWSEGPTAYPTNRISRYSITTYSNPSKGVQPAGTQVQGSLPQGSPSSPLLANLCARGLDEMLSELADEYGLVYTRYADDLAFSTSDKSFDRRRASQVIGRVYAIMAKCGFVPNTAKTVVVPPRGRKILLGLYVDSDRPRLSREFRYKLEQHLHFCMHPKIGPVLHAKRRGFDAVLGFKNHVRGLIAYAVQVDPEYGAKRLAEFHKVMWPF</sequence>
<proteinExistence type="inferred from homology"/>
<evidence type="ECO:0000256" key="9">
    <source>
        <dbReference type="SAM" id="MobiDB-lite"/>
    </source>
</evidence>
<feature type="domain" description="Reverse transcriptase" evidence="10">
    <location>
        <begin position="62"/>
        <end position="324"/>
    </location>
</feature>
<dbReference type="InterPro" id="IPR000123">
    <property type="entry name" value="Reverse_transcriptase_msDNA"/>
</dbReference>
<dbReference type="PROSITE" id="PS50878">
    <property type="entry name" value="RT_POL"/>
    <property type="match status" value="1"/>
</dbReference>
<feature type="region of interest" description="Disordered" evidence="9">
    <location>
        <begin position="216"/>
        <end position="236"/>
    </location>
</feature>
<dbReference type="Proteomes" id="UP001046350">
    <property type="component" value="Chromosome"/>
</dbReference>
<evidence type="ECO:0000256" key="2">
    <source>
        <dbReference type="ARBA" id="ARBA00022679"/>
    </source>
</evidence>
<feature type="compositionally biased region" description="Polar residues" evidence="9">
    <location>
        <begin position="216"/>
        <end position="227"/>
    </location>
</feature>
<dbReference type="CDD" id="cd03487">
    <property type="entry name" value="RT_Bac_retron_II"/>
    <property type="match status" value="1"/>
</dbReference>
<keyword evidence="5" id="KW-0460">Magnesium</keyword>
<evidence type="ECO:0000313" key="11">
    <source>
        <dbReference type="EMBL" id="QXH53311.1"/>
    </source>
</evidence>
<dbReference type="RefSeq" id="WP_217842716.1">
    <property type="nucleotide sequence ID" value="NZ_CP077076.1"/>
</dbReference>
<evidence type="ECO:0000256" key="8">
    <source>
        <dbReference type="ARBA" id="ARBA00048173"/>
    </source>
</evidence>
<evidence type="ECO:0000256" key="3">
    <source>
        <dbReference type="ARBA" id="ARBA00022695"/>
    </source>
</evidence>
<dbReference type="EC" id="2.7.7.49" evidence="1"/>